<dbReference type="InterPro" id="IPR014710">
    <property type="entry name" value="RmlC-like_jellyroll"/>
</dbReference>
<reference evidence="5 6" key="1">
    <citation type="submission" date="2013-05" db="EMBL/GenBank/DDBJ databases">
        <title>Genome assembly of Chondromyces apiculatus DSM 436.</title>
        <authorList>
            <person name="Sharma G."/>
            <person name="Khatri I."/>
            <person name="Kaur C."/>
            <person name="Mayilraj S."/>
            <person name="Subramanian S."/>
        </authorList>
    </citation>
    <scope>NUCLEOTIDE SEQUENCE [LARGE SCALE GENOMIC DNA]</scope>
    <source>
        <strain evidence="5 6">DSM 436</strain>
    </source>
</reference>
<gene>
    <name evidence="5" type="ORF">CAP_6185</name>
</gene>
<evidence type="ECO:0000256" key="2">
    <source>
        <dbReference type="ARBA" id="ARBA00023125"/>
    </source>
</evidence>
<comment type="caution">
    <text evidence="5">The sequence shown here is derived from an EMBL/GenBank/DDBJ whole genome shotgun (WGS) entry which is preliminary data.</text>
</comment>
<sequence>MEANGDLSGRLARNAKQLREARGLTQQQIAKLAGLPRATWAHLESGEANPTLAVLDRAATVLQVSIEELLSAPRATARFYARGSLPVRTPGEATVRKLLPDPIPGMSIERMELTPGGRMVGIPHTPGTREYLTVEAGEIQLIVAGEIWTVTPGDVVVFRGDERHSYYNPGRVAAVGYSVVVLAGSE</sequence>
<proteinExistence type="predicted"/>
<evidence type="ECO:0000313" key="5">
    <source>
        <dbReference type="EMBL" id="EYF03071.1"/>
    </source>
</evidence>
<dbReference type="Pfam" id="PF13560">
    <property type="entry name" value="HTH_31"/>
    <property type="match status" value="1"/>
</dbReference>
<feature type="domain" description="HTH cro/C1-type" evidence="4">
    <location>
        <begin position="16"/>
        <end position="69"/>
    </location>
</feature>
<dbReference type="RefSeq" id="WP_044246657.1">
    <property type="nucleotide sequence ID" value="NZ_ASRX01000051.1"/>
</dbReference>
<dbReference type="EMBL" id="ASRX01000051">
    <property type="protein sequence ID" value="EYF03071.1"/>
    <property type="molecule type" value="Genomic_DNA"/>
</dbReference>
<dbReference type="Proteomes" id="UP000019678">
    <property type="component" value="Unassembled WGS sequence"/>
</dbReference>
<evidence type="ECO:0000256" key="3">
    <source>
        <dbReference type="ARBA" id="ARBA00023163"/>
    </source>
</evidence>
<dbReference type="SMART" id="SM00530">
    <property type="entry name" value="HTH_XRE"/>
    <property type="match status" value="1"/>
</dbReference>
<keyword evidence="3" id="KW-0804">Transcription</keyword>
<dbReference type="OrthoDB" id="9814751at2"/>
<evidence type="ECO:0000259" key="4">
    <source>
        <dbReference type="PROSITE" id="PS50943"/>
    </source>
</evidence>
<dbReference type="GO" id="GO:0003677">
    <property type="term" value="F:DNA binding"/>
    <property type="evidence" value="ECO:0007669"/>
    <property type="project" value="UniProtKB-KW"/>
</dbReference>
<evidence type="ECO:0000256" key="1">
    <source>
        <dbReference type="ARBA" id="ARBA00023015"/>
    </source>
</evidence>
<dbReference type="PANTHER" id="PTHR46797:SF23">
    <property type="entry name" value="HTH-TYPE TRANSCRIPTIONAL REGULATOR SUTR"/>
    <property type="match status" value="1"/>
</dbReference>
<keyword evidence="6" id="KW-1185">Reference proteome</keyword>
<dbReference type="SUPFAM" id="SSF51182">
    <property type="entry name" value="RmlC-like cupins"/>
    <property type="match status" value="1"/>
</dbReference>
<name>A0A017T3G7_9BACT</name>
<dbReference type="eggNOG" id="COG1476">
    <property type="taxonomic scope" value="Bacteria"/>
</dbReference>
<accession>A0A017T3G7</accession>
<dbReference type="AlphaFoldDB" id="A0A017T3G7"/>
<dbReference type="PROSITE" id="PS50943">
    <property type="entry name" value="HTH_CROC1"/>
    <property type="match status" value="1"/>
</dbReference>
<dbReference type="CDD" id="cd02209">
    <property type="entry name" value="cupin_XRE_C"/>
    <property type="match status" value="1"/>
</dbReference>
<dbReference type="CDD" id="cd00093">
    <property type="entry name" value="HTH_XRE"/>
    <property type="match status" value="1"/>
</dbReference>
<dbReference type="eggNOG" id="COG1917">
    <property type="taxonomic scope" value="Bacteria"/>
</dbReference>
<dbReference type="GO" id="GO:0005829">
    <property type="term" value="C:cytosol"/>
    <property type="evidence" value="ECO:0007669"/>
    <property type="project" value="TreeGrafter"/>
</dbReference>
<organism evidence="5 6">
    <name type="scientific">Chondromyces apiculatus DSM 436</name>
    <dbReference type="NCBI Taxonomy" id="1192034"/>
    <lineage>
        <taxon>Bacteria</taxon>
        <taxon>Pseudomonadati</taxon>
        <taxon>Myxococcota</taxon>
        <taxon>Polyangia</taxon>
        <taxon>Polyangiales</taxon>
        <taxon>Polyangiaceae</taxon>
        <taxon>Chondromyces</taxon>
    </lineage>
</organism>
<dbReference type="Gene3D" id="2.60.120.10">
    <property type="entry name" value="Jelly Rolls"/>
    <property type="match status" value="1"/>
</dbReference>
<keyword evidence="2 5" id="KW-0238">DNA-binding</keyword>
<dbReference type="InterPro" id="IPR050807">
    <property type="entry name" value="TransReg_Diox_bact_type"/>
</dbReference>
<dbReference type="InterPro" id="IPR011051">
    <property type="entry name" value="RmlC_Cupin_sf"/>
</dbReference>
<protein>
    <submittedName>
        <fullName evidence="5">DNA-binding protein</fullName>
    </submittedName>
</protein>
<dbReference type="STRING" id="1192034.CAP_6185"/>
<keyword evidence="1" id="KW-0805">Transcription regulation</keyword>
<dbReference type="InterPro" id="IPR001387">
    <property type="entry name" value="Cro/C1-type_HTH"/>
</dbReference>
<dbReference type="Gene3D" id="1.10.260.40">
    <property type="entry name" value="lambda repressor-like DNA-binding domains"/>
    <property type="match status" value="1"/>
</dbReference>
<evidence type="ECO:0000313" key="6">
    <source>
        <dbReference type="Proteomes" id="UP000019678"/>
    </source>
</evidence>
<dbReference type="PANTHER" id="PTHR46797">
    <property type="entry name" value="HTH-TYPE TRANSCRIPTIONAL REGULATOR"/>
    <property type="match status" value="1"/>
</dbReference>
<dbReference type="SUPFAM" id="SSF47413">
    <property type="entry name" value="lambda repressor-like DNA-binding domains"/>
    <property type="match status" value="1"/>
</dbReference>
<dbReference type="InterPro" id="IPR010982">
    <property type="entry name" value="Lambda_DNA-bd_dom_sf"/>
</dbReference>
<dbReference type="GO" id="GO:0003700">
    <property type="term" value="F:DNA-binding transcription factor activity"/>
    <property type="evidence" value="ECO:0007669"/>
    <property type="project" value="TreeGrafter"/>
</dbReference>
<dbReference type="InterPro" id="IPR013096">
    <property type="entry name" value="Cupin_2"/>
</dbReference>
<dbReference type="Pfam" id="PF07883">
    <property type="entry name" value="Cupin_2"/>
    <property type="match status" value="1"/>
</dbReference>